<protein>
    <recommendedName>
        <fullName evidence="2">cysteine-S-conjugate beta-lyase</fullName>
        <ecNumber evidence="2">4.4.1.13</ecNumber>
    </recommendedName>
</protein>
<sequence>MTYDFDQPVDRRHSDSSKWQKYGPDVLPLWVADMDFVSPAPVIRALQERVAHGVFGYGIELPEWNATVVDLLAARYGWRIEPEALVLLPGVITGFNLAARAVTTPGDGLLMQTPVYPPILRAPTNMGLTRDTAPLVRQPDGRYTIDFEAFEAAITPRTRMFLLCNPHNPVGRVFSRDELSRCLRHNLTMCADEIHCDLVFAGHPHQPIAALDPEIAARTITLMAPSKTYNLAGLKCAFAIIPDPTLRAQFLAQRVDLVPGSVNLLGYVAALAAYREGQPWLDQVRRYLAGNRDCVSTYVQTHLPTLSMYAPEGTYLAWLDCRQAAIPHQDPYTFFLEQARVALNNGVDFGPGGEGCVRLNFGCTRALLLQALDQMRQALARL</sequence>
<dbReference type="Gene3D" id="3.90.1150.10">
    <property type="entry name" value="Aspartate Aminotransferase, domain 1"/>
    <property type="match status" value="1"/>
</dbReference>
<dbReference type="GO" id="GO:0030170">
    <property type="term" value="F:pyridoxal phosphate binding"/>
    <property type="evidence" value="ECO:0007669"/>
    <property type="project" value="InterPro"/>
</dbReference>
<comment type="similarity">
    <text evidence="5">Belongs to the class-II pyridoxal-phosphate-dependent aminotransferase family. MalY/PatB cystathionine beta-lyase subfamily.</text>
</comment>
<dbReference type="GO" id="GO:0047804">
    <property type="term" value="F:cysteine-S-conjugate beta-lyase activity"/>
    <property type="evidence" value="ECO:0007669"/>
    <property type="project" value="UniProtKB-EC"/>
</dbReference>
<dbReference type="AlphaFoldDB" id="A0A938B2J2"/>
<accession>A0A938B2J2</accession>
<dbReference type="InterPro" id="IPR015424">
    <property type="entry name" value="PyrdxlP-dep_Trfase"/>
</dbReference>
<dbReference type="PANTHER" id="PTHR43525">
    <property type="entry name" value="PROTEIN MALY"/>
    <property type="match status" value="1"/>
</dbReference>
<evidence type="ECO:0000256" key="2">
    <source>
        <dbReference type="ARBA" id="ARBA00012224"/>
    </source>
</evidence>
<dbReference type="CDD" id="cd00609">
    <property type="entry name" value="AAT_like"/>
    <property type="match status" value="1"/>
</dbReference>
<dbReference type="InterPro" id="IPR027619">
    <property type="entry name" value="C-S_lyase_PatB-like"/>
</dbReference>
<dbReference type="InterPro" id="IPR015421">
    <property type="entry name" value="PyrdxlP-dep_Trfase_major"/>
</dbReference>
<evidence type="ECO:0000256" key="4">
    <source>
        <dbReference type="ARBA" id="ARBA00023239"/>
    </source>
</evidence>
<proteinExistence type="inferred from homology"/>
<dbReference type="EC" id="4.4.1.13" evidence="2"/>
<dbReference type="EMBL" id="VGLS01000064">
    <property type="protein sequence ID" value="MBM3222868.1"/>
    <property type="molecule type" value="Genomic_DNA"/>
</dbReference>
<dbReference type="InterPro" id="IPR004839">
    <property type="entry name" value="Aminotransferase_I/II_large"/>
</dbReference>
<gene>
    <name evidence="7" type="ORF">FJZ47_03560</name>
</gene>
<dbReference type="InterPro" id="IPR051798">
    <property type="entry name" value="Class-II_PLP-Dep_Aminotrans"/>
</dbReference>
<dbReference type="InterPro" id="IPR015422">
    <property type="entry name" value="PyrdxlP-dep_Trfase_small"/>
</dbReference>
<dbReference type="Proteomes" id="UP000712673">
    <property type="component" value="Unassembled WGS sequence"/>
</dbReference>
<evidence type="ECO:0000259" key="6">
    <source>
        <dbReference type="Pfam" id="PF00155"/>
    </source>
</evidence>
<evidence type="ECO:0000256" key="5">
    <source>
        <dbReference type="ARBA" id="ARBA00037974"/>
    </source>
</evidence>
<evidence type="ECO:0000256" key="3">
    <source>
        <dbReference type="ARBA" id="ARBA00022898"/>
    </source>
</evidence>
<organism evidence="7 8">
    <name type="scientific">Tectimicrobiota bacterium</name>
    <dbReference type="NCBI Taxonomy" id="2528274"/>
    <lineage>
        <taxon>Bacteria</taxon>
        <taxon>Pseudomonadati</taxon>
        <taxon>Nitrospinota/Tectimicrobiota group</taxon>
        <taxon>Candidatus Tectimicrobiota</taxon>
    </lineage>
</organism>
<dbReference type="Pfam" id="PF00155">
    <property type="entry name" value="Aminotran_1_2"/>
    <property type="match status" value="1"/>
</dbReference>
<dbReference type="NCBIfam" id="TIGR04350">
    <property type="entry name" value="C_S_lyase_PatB"/>
    <property type="match status" value="1"/>
</dbReference>
<comment type="caution">
    <text evidence="7">The sequence shown here is derived from an EMBL/GenBank/DDBJ whole genome shotgun (WGS) entry which is preliminary data.</text>
</comment>
<comment type="cofactor">
    <cofactor evidence="1">
        <name>pyridoxal 5'-phosphate</name>
        <dbReference type="ChEBI" id="CHEBI:597326"/>
    </cofactor>
</comment>
<dbReference type="Gene3D" id="3.40.640.10">
    <property type="entry name" value="Type I PLP-dependent aspartate aminotransferase-like (Major domain)"/>
    <property type="match status" value="1"/>
</dbReference>
<evidence type="ECO:0000256" key="1">
    <source>
        <dbReference type="ARBA" id="ARBA00001933"/>
    </source>
</evidence>
<evidence type="ECO:0000313" key="8">
    <source>
        <dbReference type="Proteomes" id="UP000712673"/>
    </source>
</evidence>
<reference evidence="7" key="1">
    <citation type="submission" date="2019-03" db="EMBL/GenBank/DDBJ databases">
        <title>Lake Tanganyika Metagenome-Assembled Genomes (MAGs).</title>
        <authorList>
            <person name="Tran P."/>
        </authorList>
    </citation>
    <scope>NUCLEOTIDE SEQUENCE</scope>
    <source>
        <strain evidence="7">K_DeepCast_65m_m2_066</strain>
    </source>
</reference>
<keyword evidence="3" id="KW-0663">Pyridoxal phosphate</keyword>
<dbReference type="PANTHER" id="PTHR43525:SF1">
    <property type="entry name" value="PROTEIN MALY"/>
    <property type="match status" value="1"/>
</dbReference>
<feature type="domain" description="Aminotransferase class I/classII large" evidence="6">
    <location>
        <begin position="35"/>
        <end position="373"/>
    </location>
</feature>
<evidence type="ECO:0000313" key="7">
    <source>
        <dbReference type="EMBL" id="MBM3222868.1"/>
    </source>
</evidence>
<name>A0A938B2J2_UNCTE</name>
<keyword evidence="4 7" id="KW-0456">Lyase</keyword>
<dbReference type="SUPFAM" id="SSF53383">
    <property type="entry name" value="PLP-dependent transferases"/>
    <property type="match status" value="1"/>
</dbReference>